<comment type="caution">
    <text evidence="2">The sequence shown here is derived from an EMBL/GenBank/DDBJ whole genome shotgun (WGS) entry which is preliminary data.</text>
</comment>
<proteinExistence type="predicted"/>
<dbReference type="SUPFAM" id="SSF109854">
    <property type="entry name" value="DinB/YfiT-like putative metalloenzymes"/>
    <property type="match status" value="1"/>
</dbReference>
<dbReference type="STRING" id="1131731.BAZO_09786"/>
<dbReference type="AlphaFoldDB" id="K6D3Y3"/>
<dbReference type="InterPro" id="IPR024775">
    <property type="entry name" value="DinB-like"/>
</dbReference>
<reference evidence="2 3" key="1">
    <citation type="journal article" date="2012" name="Front. Microbiol.">
        <title>Redundancy and modularity in membrane-associated dissimilatory nitrate reduction in Bacillus.</title>
        <authorList>
            <person name="Heylen K."/>
            <person name="Keltjens J."/>
        </authorList>
    </citation>
    <scope>NUCLEOTIDE SEQUENCE [LARGE SCALE GENOMIC DNA]</scope>
    <source>
        <strain evidence="2 3">LMG 9581</strain>
    </source>
</reference>
<dbReference type="Pfam" id="PF12867">
    <property type="entry name" value="DinB_2"/>
    <property type="match status" value="1"/>
</dbReference>
<dbReference type="Gene3D" id="1.20.120.450">
    <property type="entry name" value="dinb family like domain"/>
    <property type="match status" value="1"/>
</dbReference>
<name>K6D3Y3_SCHAZ</name>
<feature type="domain" description="DinB-like" evidence="1">
    <location>
        <begin position="12"/>
        <end position="161"/>
    </location>
</feature>
<sequence length="175" mass="20545">MQGKFDYLSELLKSVRKQLLDEVDALSDKQLNQKLSEDKWSVSQVIRHLIFIDEIVLPALKKAVQQEKSMRVVDKNIAFILDRKNKLRSPFPDPSTVFMSKDELLKKLNHVRTPLIEYLGQLTEETVFEDKSMVHPLFGPMNIKQILEFMALHEKRHIEQIKELKEICIRFSNRG</sequence>
<dbReference type="RefSeq" id="WP_003331254.1">
    <property type="nucleotide sequence ID" value="NZ_AJLR01000049.1"/>
</dbReference>
<gene>
    <name evidence="2" type="ORF">BAZO_09786</name>
</gene>
<accession>K6D3Y3</accession>
<evidence type="ECO:0000313" key="2">
    <source>
        <dbReference type="EMBL" id="EKN67207.1"/>
    </source>
</evidence>
<dbReference type="PATRIC" id="fig|1131731.3.peg.2048"/>
<evidence type="ECO:0000259" key="1">
    <source>
        <dbReference type="Pfam" id="PF12867"/>
    </source>
</evidence>
<dbReference type="Proteomes" id="UP000006315">
    <property type="component" value="Unassembled WGS sequence"/>
</dbReference>
<dbReference type="EMBL" id="AJLR01000049">
    <property type="protein sequence ID" value="EKN67207.1"/>
    <property type="molecule type" value="Genomic_DNA"/>
</dbReference>
<protein>
    <recommendedName>
        <fullName evidence="1">DinB-like domain-containing protein</fullName>
    </recommendedName>
</protein>
<evidence type="ECO:0000313" key="3">
    <source>
        <dbReference type="Proteomes" id="UP000006315"/>
    </source>
</evidence>
<organism evidence="2 3">
    <name type="scientific">Schinkia azotoformans LMG 9581</name>
    <dbReference type="NCBI Taxonomy" id="1131731"/>
    <lineage>
        <taxon>Bacteria</taxon>
        <taxon>Bacillati</taxon>
        <taxon>Bacillota</taxon>
        <taxon>Bacilli</taxon>
        <taxon>Bacillales</taxon>
        <taxon>Bacillaceae</taxon>
        <taxon>Calidifontibacillus/Schinkia group</taxon>
        <taxon>Schinkia</taxon>
    </lineage>
</organism>
<keyword evidence="3" id="KW-1185">Reference proteome</keyword>
<dbReference type="InterPro" id="IPR034660">
    <property type="entry name" value="DinB/YfiT-like"/>
</dbReference>